<comment type="caution">
    <text evidence="1">The sequence shown here is derived from an EMBL/GenBank/DDBJ whole genome shotgun (WGS) entry which is preliminary data.</text>
</comment>
<evidence type="ECO:0000313" key="2">
    <source>
        <dbReference type="Proteomes" id="UP001305414"/>
    </source>
</evidence>
<proteinExistence type="predicted"/>
<dbReference type="EMBL" id="JAWHQM010000022">
    <property type="protein sequence ID" value="KAK5632071.1"/>
    <property type="molecule type" value="Genomic_DNA"/>
</dbReference>
<evidence type="ECO:0008006" key="3">
    <source>
        <dbReference type="Google" id="ProtNLM"/>
    </source>
</evidence>
<accession>A0AAN7USL3</accession>
<evidence type="ECO:0000313" key="1">
    <source>
        <dbReference type="EMBL" id="KAK5632071.1"/>
    </source>
</evidence>
<protein>
    <recommendedName>
        <fullName evidence="3">HAT C-terminal dimerisation domain-containing protein</fullName>
    </recommendedName>
</protein>
<dbReference type="AlphaFoldDB" id="A0AAN7USL3"/>
<reference evidence="1 2" key="1">
    <citation type="submission" date="2023-10" db="EMBL/GenBank/DDBJ databases">
        <title>Draft genome sequence of Xylaria bambusicola isolate GMP-LS, the root and basal stem rot pathogen of sugarcane in Indonesia.</title>
        <authorList>
            <person name="Selvaraj P."/>
            <person name="Muralishankar V."/>
            <person name="Muruganantham S."/>
            <person name="Sp S."/>
            <person name="Haryani S."/>
            <person name="Lau K.J.X."/>
            <person name="Naqvi N.I."/>
        </authorList>
    </citation>
    <scope>NUCLEOTIDE SEQUENCE [LARGE SCALE GENOMIC DNA]</scope>
    <source>
        <strain evidence="1">GMP-LS</strain>
    </source>
</reference>
<dbReference type="InterPro" id="IPR012337">
    <property type="entry name" value="RNaseH-like_sf"/>
</dbReference>
<dbReference type="Proteomes" id="UP001305414">
    <property type="component" value="Unassembled WGS sequence"/>
</dbReference>
<gene>
    <name evidence="1" type="ORF">RRF57_007785</name>
</gene>
<organism evidence="1 2">
    <name type="scientific">Xylaria bambusicola</name>
    <dbReference type="NCBI Taxonomy" id="326684"/>
    <lineage>
        <taxon>Eukaryota</taxon>
        <taxon>Fungi</taxon>
        <taxon>Dikarya</taxon>
        <taxon>Ascomycota</taxon>
        <taxon>Pezizomycotina</taxon>
        <taxon>Sordariomycetes</taxon>
        <taxon>Xylariomycetidae</taxon>
        <taxon>Xylariales</taxon>
        <taxon>Xylariaceae</taxon>
        <taxon>Xylaria</taxon>
    </lineage>
</organism>
<dbReference type="SUPFAM" id="SSF53098">
    <property type="entry name" value="Ribonuclease H-like"/>
    <property type="match status" value="1"/>
</dbReference>
<keyword evidence="2" id="KW-1185">Reference proteome</keyword>
<name>A0AAN7USL3_9PEZI</name>
<sequence length="96" mass="10998">MTIAQQLPTPATSADPSGFTTWLFRRCPPPSLLDCEIDQYLHPDPAQLQDVQDPIQWWLAQQKTYPTLSSLALFTLTSQRREMALNTLEVIYCMKN</sequence>